<dbReference type="RefSeq" id="WP_200282797.1">
    <property type="nucleotide sequence ID" value="NZ_JAENII010000017.1"/>
</dbReference>
<evidence type="ECO:0000256" key="1">
    <source>
        <dbReference type="SAM" id="Phobius"/>
    </source>
</evidence>
<comment type="caution">
    <text evidence="2">The sequence shown here is derived from an EMBL/GenBank/DDBJ whole genome shotgun (WGS) entry which is preliminary data.</text>
</comment>
<keyword evidence="1" id="KW-0472">Membrane</keyword>
<proteinExistence type="predicted"/>
<feature type="transmembrane region" description="Helical" evidence="1">
    <location>
        <begin position="12"/>
        <end position="29"/>
    </location>
</feature>
<keyword evidence="1" id="KW-0812">Transmembrane</keyword>
<gene>
    <name evidence="2" type="ORF">JIN81_17100</name>
</gene>
<reference evidence="2" key="1">
    <citation type="submission" date="2021-01" db="EMBL/GenBank/DDBJ databases">
        <title>Modified the classification status of verrucomicrobia.</title>
        <authorList>
            <person name="Feng X."/>
        </authorList>
    </citation>
    <scope>NUCLEOTIDE SEQUENCE</scope>
    <source>
        <strain evidence="2">KCTC 22201</strain>
    </source>
</reference>
<evidence type="ECO:0000313" key="3">
    <source>
        <dbReference type="Proteomes" id="UP000658278"/>
    </source>
</evidence>
<sequence length="363" mass="40289">MSKAPKNIEKIVLGVGAVAGLGLAALGFMKAGAVEEDFSDSVGQPGKSDTSVAGAAKVAGTLNSLQSNRVYESAEVENPKIGQRPVDLFVGVPLYANRDNPNNPVDPLLGDNIHPPIPNEWWLEYDADMTFADSPQRDDDQDGFTNLEEFTAKTSPTDAKDHPPLIAKLSYQKEESEQWLVLYGSDFSGKWVPKLDEEFSKGIDGKQMKNKVSFTAPLEPGDEFFAEEPLKGRFKFLNFEKRTVRNERLNIDEEVTFAMFEDLSENKKGKKYEIPNRLPRAQRENWVQYDRTAFLDLQAVGEKGKVFQVEEGTQFALPSGGKEKTYLLKEVTPESIVVEFEGADGPESVTIPKGGLPDYDLSR</sequence>
<dbReference type="NCBIfam" id="NF042425">
    <property type="entry name" value="Amuc_1099_fam"/>
    <property type="match status" value="1"/>
</dbReference>
<keyword evidence="3" id="KW-1185">Reference proteome</keyword>
<dbReference type="InterPro" id="IPR049974">
    <property type="entry name" value="Amuc_1099-like"/>
</dbReference>
<protein>
    <submittedName>
        <fullName evidence="2">Uncharacterized protein</fullName>
    </submittedName>
</protein>
<name>A0A934VHK1_9BACT</name>
<dbReference type="Proteomes" id="UP000658278">
    <property type="component" value="Unassembled WGS sequence"/>
</dbReference>
<organism evidence="2 3">
    <name type="scientific">Haloferula rosea</name>
    <dbReference type="NCBI Taxonomy" id="490093"/>
    <lineage>
        <taxon>Bacteria</taxon>
        <taxon>Pseudomonadati</taxon>
        <taxon>Verrucomicrobiota</taxon>
        <taxon>Verrucomicrobiia</taxon>
        <taxon>Verrucomicrobiales</taxon>
        <taxon>Verrucomicrobiaceae</taxon>
        <taxon>Haloferula</taxon>
    </lineage>
</organism>
<dbReference type="EMBL" id="JAENII010000017">
    <property type="protein sequence ID" value="MBK1828755.1"/>
    <property type="molecule type" value="Genomic_DNA"/>
</dbReference>
<accession>A0A934VHK1</accession>
<dbReference type="AlphaFoldDB" id="A0A934VHK1"/>
<evidence type="ECO:0000313" key="2">
    <source>
        <dbReference type="EMBL" id="MBK1828755.1"/>
    </source>
</evidence>
<keyword evidence="1" id="KW-1133">Transmembrane helix</keyword>